<evidence type="ECO:0000313" key="10">
    <source>
        <dbReference type="Proteomes" id="UP000325614"/>
    </source>
</evidence>
<dbReference type="InterPro" id="IPR035904">
    <property type="entry name" value="Chorismate_synth_AroC_sf"/>
</dbReference>
<dbReference type="UniPathway" id="UPA00053">
    <property type="reaction ID" value="UER00090"/>
</dbReference>
<dbReference type="PANTHER" id="PTHR21085">
    <property type="entry name" value="CHORISMATE SYNTHASE"/>
    <property type="match status" value="1"/>
</dbReference>
<dbReference type="PANTHER" id="PTHR21085:SF0">
    <property type="entry name" value="CHORISMATE SYNTHASE"/>
    <property type="match status" value="1"/>
</dbReference>
<name>A0A5P9JVU1_9HYPH</name>
<feature type="binding site" evidence="7">
    <location>
        <begin position="131"/>
        <end position="133"/>
    </location>
    <ligand>
        <name>FMN</name>
        <dbReference type="ChEBI" id="CHEBI:58210"/>
    </ligand>
</feature>
<dbReference type="GO" id="GO:0005829">
    <property type="term" value="C:cytosol"/>
    <property type="evidence" value="ECO:0007669"/>
    <property type="project" value="TreeGrafter"/>
</dbReference>
<evidence type="ECO:0000256" key="4">
    <source>
        <dbReference type="ARBA" id="ARBA00022605"/>
    </source>
</evidence>
<dbReference type="GO" id="GO:0008652">
    <property type="term" value="P:amino acid biosynthetic process"/>
    <property type="evidence" value="ECO:0007669"/>
    <property type="project" value="UniProtKB-KW"/>
</dbReference>
<dbReference type="NCBIfam" id="TIGR00033">
    <property type="entry name" value="aroC"/>
    <property type="match status" value="1"/>
</dbReference>
<gene>
    <name evidence="7 9" type="primary">aroC</name>
    <name evidence="9" type="ORF">GDR74_06440</name>
</gene>
<dbReference type="RefSeq" id="WP_152585533.1">
    <property type="nucleotide sequence ID" value="NZ_CP045423.1"/>
</dbReference>
<dbReference type="GO" id="GO:0009073">
    <property type="term" value="P:aromatic amino acid family biosynthetic process"/>
    <property type="evidence" value="ECO:0007669"/>
    <property type="project" value="UniProtKB-KW"/>
</dbReference>
<evidence type="ECO:0000256" key="8">
    <source>
        <dbReference type="RuleBase" id="RU000605"/>
    </source>
</evidence>
<dbReference type="PROSITE" id="PS00787">
    <property type="entry name" value="CHORISMATE_SYNTHASE_1"/>
    <property type="match status" value="1"/>
</dbReference>
<keyword evidence="10" id="KW-1185">Reference proteome</keyword>
<keyword evidence="7" id="KW-0521">NADP</keyword>
<feature type="binding site" evidence="7">
    <location>
        <begin position="243"/>
        <end position="244"/>
    </location>
    <ligand>
        <name>FMN</name>
        <dbReference type="ChEBI" id="CHEBI:58210"/>
    </ligand>
</feature>
<organism evidence="9 10">
    <name type="scientific">Microvirga thermotolerans</name>
    <dbReference type="NCBI Taxonomy" id="2651334"/>
    <lineage>
        <taxon>Bacteria</taxon>
        <taxon>Pseudomonadati</taxon>
        <taxon>Pseudomonadota</taxon>
        <taxon>Alphaproteobacteria</taxon>
        <taxon>Hyphomicrobiales</taxon>
        <taxon>Methylobacteriaceae</taxon>
        <taxon>Microvirga</taxon>
    </lineage>
</organism>
<evidence type="ECO:0000313" key="9">
    <source>
        <dbReference type="EMBL" id="QFU15888.1"/>
    </source>
</evidence>
<comment type="catalytic activity">
    <reaction evidence="7 8">
        <text>5-O-(1-carboxyvinyl)-3-phosphoshikimate = chorismate + phosphate</text>
        <dbReference type="Rhea" id="RHEA:21020"/>
        <dbReference type="ChEBI" id="CHEBI:29748"/>
        <dbReference type="ChEBI" id="CHEBI:43474"/>
        <dbReference type="ChEBI" id="CHEBI:57701"/>
        <dbReference type="EC" id="4.2.3.5"/>
    </reaction>
</comment>
<dbReference type="EMBL" id="CP045423">
    <property type="protein sequence ID" value="QFU15888.1"/>
    <property type="molecule type" value="Genomic_DNA"/>
</dbReference>
<evidence type="ECO:0000256" key="1">
    <source>
        <dbReference type="ARBA" id="ARBA00005044"/>
    </source>
</evidence>
<dbReference type="PIRSF" id="PIRSF001456">
    <property type="entry name" value="Chorismate_synth"/>
    <property type="match status" value="1"/>
</dbReference>
<evidence type="ECO:0000256" key="5">
    <source>
        <dbReference type="ARBA" id="ARBA00023141"/>
    </source>
</evidence>
<dbReference type="GO" id="GO:0009423">
    <property type="term" value="P:chorismate biosynthetic process"/>
    <property type="evidence" value="ECO:0007669"/>
    <property type="project" value="UniProtKB-UniRule"/>
</dbReference>
<dbReference type="GO" id="GO:0010181">
    <property type="term" value="F:FMN binding"/>
    <property type="evidence" value="ECO:0007669"/>
    <property type="project" value="TreeGrafter"/>
</dbReference>
<dbReference type="PROSITE" id="PS00789">
    <property type="entry name" value="CHORISMATE_SYNTHASE_3"/>
    <property type="match status" value="1"/>
</dbReference>
<dbReference type="InterPro" id="IPR000453">
    <property type="entry name" value="Chorismate_synth"/>
</dbReference>
<comment type="function">
    <text evidence="7">Catalyzes the anti-1,4-elimination of the C-3 phosphate and the C-6 proR hydrogen from 5-enolpyruvylshikimate-3-phosphate (EPSP) to yield chorismate, which is the branch point compound that serves as the starting substrate for the three terminal pathways of aromatic amino acid biosynthesis. This reaction introduces a second double bond into the aromatic ring system.</text>
</comment>
<feature type="binding site" evidence="7">
    <location>
        <begin position="303"/>
        <end position="307"/>
    </location>
    <ligand>
        <name>FMN</name>
        <dbReference type="ChEBI" id="CHEBI:58210"/>
    </ligand>
</feature>
<dbReference type="GO" id="GO:0004107">
    <property type="term" value="F:chorismate synthase activity"/>
    <property type="evidence" value="ECO:0007669"/>
    <property type="project" value="UniProtKB-UniRule"/>
</dbReference>
<sequence length="377" mass="40565">MSHNTFGHLFRVTTFGESHGPAIGCVIDGCPPMIPLDAAEIQAELDRRKPGQSRFTTQRREPDEVKILSGVFADERTGRQVTTGTPIALLIENVDQRSKDYSEIKDRYRPGHADFTYDVKYGIRDYRGGGRSSARETAARVAAGAVARKILPGVTIRGALVQMGPHPINRSRWDWDEVQRNPFFSPDAEAAAFYEDYLDRLRKEGSSVGAVIEIVAEGVPPGLGAPIYGKLDAELAAALMSINAVKGVEIGDGFAAAALRGEENADEMRPGNAGMPTFLSNHAGGVLGGISTGQPLVCRFAVKPTSSILTPRASVTRFGEEVDVSTRGRHDPCVGIRAVPVGEAMVACVLADQYLRHRAQVGQSVPWPFGELSPAQS</sequence>
<keyword evidence="4 7" id="KW-0028">Amino-acid biosynthesis</keyword>
<dbReference type="KEGG" id="mico:GDR74_06440"/>
<evidence type="ECO:0000256" key="3">
    <source>
        <dbReference type="ARBA" id="ARBA00013036"/>
    </source>
</evidence>
<dbReference type="Proteomes" id="UP000325614">
    <property type="component" value="Chromosome"/>
</dbReference>
<protein>
    <recommendedName>
        <fullName evidence="3 7">Chorismate synthase</fullName>
        <shortName evidence="7">CS</shortName>
        <ecNumber evidence="3 7">4.2.3.5</ecNumber>
    </recommendedName>
    <alternativeName>
        <fullName evidence="7">5-enolpyruvylshikimate-3-phosphate phospholyase</fullName>
    </alternativeName>
</protein>
<dbReference type="InterPro" id="IPR020541">
    <property type="entry name" value="Chorismate_synthase_CS"/>
</dbReference>
<keyword evidence="6 7" id="KW-0456">Lyase</keyword>
<dbReference type="PROSITE" id="PS00788">
    <property type="entry name" value="CHORISMATE_SYNTHASE_2"/>
    <property type="match status" value="1"/>
</dbReference>
<evidence type="ECO:0000256" key="6">
    <source>
        <dbReference type="ARBA" id="ARBA00023239"/>
    </source>
</evidence>
<dbReference type="EC" id="4.2.3.5" evidence="3 7"/>
<feature type="binding site" evidence="7">
    <location>
        <position position="48"/>
    </location>
    <ligand>
        <name>NADP(+)</name>
        <dbReference type="ChEBI" id="CHEBI:58349"/>
    </ligand>
</feature>
<feature type="binding site" evidence="7">
    <location>
        <position position="329"/>
    </location>
    <ligand>
        <name>FMN</name>
        <dbReference type="ChEBI" id="CHEBI:58210"/>
    </ligand>
</feature>
<feature type="binding site" evidence="7">
    <location>
        <position position="288"/>
    </location>
    <ligand>
        <name>FMN</name>
        <dbReference type="ChEBI" id="CHEBI:58210"/>
    </ligand>
</feature>
<dbReference type="SUPFAM" id="SSF103263">
    <property type="entry name" value="Chorismate synthase, AroC"/>
    <property type="match status" value="1"/>
</dbReference>
<comment type="similarity">
    <text evidence="2 7 8">Belongs to the chorismate synthase family.</text>
</comment>
<comment type="pathway">
    <text evidence="1 7 8">Metabolic intermediate biosynthesis; chorismate biosynthesis; chorismate from D-erythrose 4-phosphate and phosphoenolpyruvate: step 7/7.</text>
</comment>
<dbReference type="NCBIfam" id="NF003793">
    <property type="entry name" value="PRK05382.1"/>
    <property type="match status" value="1"/>
</dbReference>
<evidence type="ECO:0000256" key="7">
    <source>
        <dbReference type="HAMAP-Rule" id="MF_00300"/>
    </source>
</evidence>
<proteinExistence type="inferred from homology"/>
<dbReference type="Gene3D" id="3.60.150.10">
    <property type="entry name" value="Chorismate synthase AroC"/>
    <property type="match status" value="1"/>
</dbReference>
<dbReference type="Pfam" id="PF01264">
    <property type="entry name" value="Chorismate_synt"/>
    <property type="match status" value="1"/>
</dbReference>
<keyword evidence="7" id="KW-0285">Flavoprotein</keyword>
<keyword evidence="7" id="KW-0288">FMN</keyword>
<evidence type="ECO:0000256" key="2">
    <source>
        <dbReference type="ARBA" id="ARBA00008014"/>
    </source>
</evidence>
<dbReference type="CDD" id="cd07304">
    <property type="entry name" value="Chorismate_synthase"/>
    <property type="match status" value="1"/>
</dbReference>
<feature type="binding site" evidence="7">
    <location>
        <position position="54"/>
    </location>
    <ligand>
        <name>NADP(+)</name>
        <dbReference type="ChEBI" id="CHEBI:58349"/>
    </ligand>
</feature>
<comment type="cofactor">
    <cofactor evidence="7 8">
        <name>FMNH2</name>
        <dbReference type="ChEBI" id="CHEBI:57618"/>
    </cofactor>
    <text evidence="7 8">Reduced FMN (FMNH(2)).</text>
</comment>
<dbReference type="AlphaFoldDB" id="A0A5P9JVU1"/>
<comment type="subunit">
    <text evidence="7">Homotetramer.</text>
</comment>
<reference evidence="9 10" key="1">
    <citation type="submission" date="2019-10" db="EMBL/GenBank/DDBJ databases">
        <title>Isolation, Identification of Microvirga thermotolerans HR1, a novel thermophilic bacterium and Comparative Genomics of the genus Microvirga.</title>
        <authorList>
            <person name="Li J."/>
            <person name="Zhang W."/>
            <person name="Lin M."/>
            <person name="Wang J."/>
        </authorList>
    </citation>
    <scope>NUCLEOTIDE SEQUENCE [LARGE SCALE GENOMIC DNA]</scope>
    <source>
        <strain evidence="9 10">HR1</strain>
    </source>
</reference>
<keyword evidence="7" id="KW-0274">FAD</keyword>
<accession>A0A5P9JVU1</accession>
<dbReference type="HAMAP" id="MF_00300">
    <property type="entry name" value="Chorismate_synth"/>
    <property type="match status" value="1"/>
</dbReference>
<keyword evidence="5 7" id="KW-0057">Aromatic amino acid biosynthesis</keyword>